<name>A0A1I8E913_WUCBA</name>
<feature type="coiled-coil region" evidence="1">
    <location>
        <begin position="269"/>
        <end position="380"/>
    </location>
</feature>
<reference evidence="3" key="1">
    <citation type="submission" date="2016-11" db="UniProtKB">
        <authorList>
            <consortium name="WormBaseParasite"/>
        </authorList>
    </citation>
    <scope>IDENTIFICATION</scope>
    <source>
        <strain evidence="3">pt0022</strain>
    </source>
</reference>
<protein>
    <submittedName>
        <fullName evidence="3">Uncharacterized protein</fullName>
    </submittedName>
</protein>
<evidence type="ECO:0000313" key="3">
    <source>
        <dbReference type="WBParaSite" id="maker-PairedContig_1060-snap-gene-0.20-mRNA-1"/>
    </source>
</evidence>
<feature type="region of interest" description="Disordered" evidence="2">
    <location>
        <begin position="1"/>
        <end position="36"/>
    </location>
</feature>
<evidence type="ECO:0000256" key="2">
    <source>
        <dbReference type="SAM" id="MobiDB-lite"/>
    </source>
</evidence>
<keyword evidence="1" id="KW-0175">Coiled coil</keyword>
<dbReference type="AlphaFoldDB" id="A0A1I8E913"/>
<dbReference type="STRING" id="6293.A0A1I8E913"/>
<sequence>MEDRDDGIGSEIHTPRDAQSAEESHHNPVVQENEGRNGVGILIASYPALSVSTNTSTPIRPQNQQISHHVPGISPIRTVPQLKYGDGDATTVLDCSEGETSNGVVDDKQYTKLDLAVMLRDKHSECIGLEGENERLSQLVERLTNENHHFQDQVSVSKDHAATLAKEMEKLKKVAEENESKFVECQHQLRIAEQKLALLENISIDVEADKVPDVETLRKLQDENTAMRAKISELKFELEIGKEGEKNAGIWMKKYSIAESNMVHIYKMKAHLEKELENKRAEINILNKEKKSCEEKCNEFKGLYDESTGKVADLQKQLFVTEKKFEHLQEQDSKVAELEQKLEIEKKNWENEREHLQKEKSELEKRIEQLALTNYALSNEKQALLEANNKGLKGLAAWQEKNGKLTLQNTQLADELKKYRDMDLRLTECLDELTKKNSLIEELNGQITKNNNDLKRYRDEAIYLRTQLSGKTKTKSEIKENWVLEKRKLLSDCEHLKETVAENHTLVTASEKQKNNEFASLFEKREFELSNIRTLMDEKQKRIEDLMEEKADLKHENSRLKTKVDEVNSEYNIFRNQAEVQYQLETAQLNKIIEEKDERLERLHARIALYESYPGQNSTVYSCLADANNRADITVWDALPDVIRSQLCELKEKYEDLNALVYRMMSDPPAKQYATITKVMENKSTDCCGLASFSESYSELMSRSDSRLTLCQARSSTESSESVTDTLHREEISGETKDILLLMLDSVRHAEIHGKLSPNIQQLLEHLLSNIQEGDKSVEQISGAVSRFFANLDLALRKTLSASDDNRVKCEKLEKLCVEMTSDLHSARDELRSALNKCSIYETNIESLKLQFRCENQKCAELYENLKRTLEENDNLTKQKDDLTVALGETKVMLKRKTYLGLQAASTIKCIKEELQEAKKFEDQMNERLRKLCREKEKMKQLLSERELDIVKLECRLVENTNECTVRASELQHAESKVDELRKRNEYLKRKYDKREGFLEDMEALLRAMKIRCEGLQETNQLRQREGFLEEMEELRAMTIRCEKNLIEKLKKLLVKLGCNLENPHLIASKRASAFENGAVKLVKKSKTRIRPSYLDRLKLAKIAQRLEKDTGKIEELEKYRGSGIVHIPSWCSLNTSVSVSSASSRADGLQNAGVTIGSANQTTHAVSENGFGML</sequence>
<organism evidence="3">
    <name type="scientific">Wuchereria bancrofti</name>
    <dbReference type="NCBI Taxonomy" id="6293"/>
    <lineage>
        <taxon>Eukaryota</taxon>
        <taxon>Metazoa</taxon>
        <taxon>Ecdysozoa</taxon>
        <taxon>Nematoda</taxon>
        <taxon>Chromadorea</taxon>
        <taxon>Rhabditida</taxon>
        <taxon>Spirurina</taxon>
        <taxon>Spiruromorpha</taxon>
        <taxon>Filarioidea</taxon>
        <taxon>Onchocercidae</taxon>
        <taxon>Wuchereria</taxon>
    </lineage>
</organism>
<dbReference type="WBParaSite" id="maker-PairedContig_1060-snap-gene-0.20-mRNA-1">
    <property type="protein sequence ID" value="maker-PairedContig_1060-snap-gene-0.20-mRNA-1"/>
    <property type="gene ID" value="maker-PairedContig_1060-snap-gene-0.20"/>
</dbReference>
<feature type="coiled-coil region" evidence="1">
    <location>
        <begin position="971"/>
        <end position="1019"/>
    </location>
</feature>
<feature type="coiled-coil region" evidence="1">
    <location>
        <begin position="810"/>
        <end position="946"/>
    </location>
</feature>
<proteinExistence type="predicted"/>
<evidence type="ECO:0000256" key="1">
    <source>
        <dbReference type="SAM" id="Coils"/>
    </source>
</evidence>
<feature type="coiled-coil region" evidence="1">
    <location>
        <begin position="126"/>
        <end position="181"/>
    </location>
</feature>
<feature type="coiled-coil region" evidence="1">
    <location>
        <begin position="529"/>
        <end position="606"/>
    </location>
</feature>
<accession>A0A1I8E913</accession>